<evidence type="ECO:0000313" key="2">
    <source>
        <dbReference type="Proteomes" id="UP001234297"/>
    </source>
</evidence>
<organism evidence="1 2">
    <name type="scientific">Persea americana</name>
    <name type="common">Avocado</name>
    <dbReference type="NCBI Taxonomy" id="3435"/>
    <lineage>
        <taxon>Eukaryota</taxon>
        <taxon>Viridiplantae</taxon>
        <taxon>Streptophyta</taxon>
        <taxon>Embryophyta</taxon>
        <taxon>Tracheophyta</taxon>
        <taxon>Spermatophyta</taxon>
        <taxon>Magnoliopsida</taxon>
        <taxon>Magnoliidae</taxon>
        <taxon>Laurales</taxon>
        <taxon>Lauraceae</taxon>
        <taxon>Persea</taxon>
    </lineage>
</organism>
<sequence length="808" mass="88286">MGLVSQEPILFATSIRENILFGDEMASMELIISAAKAANAHDFITELPDGYDTQVGQLGLQMSGGQKQRIAIARALLKDPKILLLDEATSALDAHSERLVQDALDQASVGRTTIIIAHHLSMLCKADLIVVIQSGKVVESGSHDELAQRDDGAYSTMLQLQQSTTKTDASNSPNAQTEEETINHKNKMILKSPITSAQSSPGTSLTQDNSFSDKKEDISKSLSPSQWRLLQMNSPEFKEASFGSLGAVGFGAVQPLSSYCMGSIASVYFLKDNEDIKSQTRYYCFFFLGIAFVCIVTNLIQHYNFAIMGERLIKRVREEMLGKMLTFEMGWFDQDENTSAAICARLATEANIVRSLIGDRLSLLLQASATAFLSFSLGIFISWRLAIVMIAMQPLIIGCFYSKKVLMTNMSKRAHSAQNKSSQLSSEAVVNRRTITAFSSQKRVLELYEASLKGPRSENIKQSWFAGIGLCTSQFLTTASIALAFWYGGRLVAQGQLTPKELLQAFFILMNTGKVIADAGSMTSDLAKGANAVKSVFAIIDRQTEIEPDDAKGVKLKKMIEGRVELQNVYFSYPSRPGQVIFRGLSMKIEAGKTIALVGQSGSGKSTILGLIERFYDPLKGAVEIDGRDIKSYNLRYLRSHIALVSQEPTLFSGTIRENIAYGKENATEAEIKEAAGLANAHEFISSMKDGYGTYCGERGAQLSGGQKQRIVIARAILKNPSILLLDEATTALDSVSESLVQEALDEIVLGRTCITISHRLSTIQKSEFIAVIKNGRIVEQGTHSELLAVGHSGSYYLVKAQEDSTSP</sequence>
<dbReference type="EMBL" id="CM056810">
    <property type="protein sequence ID" value="KAJ8645820.1"/>
    <property type="molecule type" value="Genomic_DNA"/>
</dbReference>
<reference evidence="1 2" key="1">
    <citation type="journal article" date="2022" name="Hortic Res">
        <title>A haplotype resolved chromosomal level avocado genome allows analysis of novel avocado genes.</title>
        <authorList>
            <person name="Nath O."/>
            <person name="Fletcher S.J."/>
            <person name="Hayward A."/>
            <person name="Shaw L.M."/>
            <person name="Masouleh A.K."/>
            <person name="Furtado A."/>
            <person name="Henry R.J."/>
            <person name="Mitter N."/>
        </authorList>
    </citation>
    <scope>NUCLEOTIDE SEQUENCE [LARGE SCALE GENOMIC DNA]</scope>
    <source>
        <strain evidence="2">cv. Hass</strain>
    </source>
</reference>
<evidence type="ECO:0000313" key="1">
    <source>
        <dbReference type="EMBL" id="KAJ8645820.1"/>
    </source>
</evidence>
<accession>A0ACC2MJC1</accession>
<dbReference type="Proteomes" id="UP001234297">
    <property type="component" value="Chromosome 2"/>
</dbReference>
<gene>
    <name evidence="1" type="ORF">MRB53_007568</name>
</gene>
<name>A0ACC2MJC1_PERAE</name>
<comment type="caution">
    <text evidence="1">The sequence shown here is derived from an EMBL/GenBank/DDBJ whole genome shotgun (WGS) entry which is preliminary data.</text>
</comment>
<keyword evidence="2" id="KW-1185">Reference proteome</keyword>
<proteinExistence type="predicted"/>
<protein>
    <submittedName>
        <fullName evidence="1">Uncharacterized protein</fullName>
    </submittedName>
</protein>